<dbReference type="InterPro" id="IPR048228">
    <property type="entry name" value="HelD_bacillota"/>
</dbReference>
<dbReference type="AlphaFoldDB" id="A0A069CUL4"/>
<evidence type="ECO:0000256" key="1">
    <source>
        <dbReference type="ARBA" id="ARBA00022741"/>
    </source>
</evidence>
<dbReference type="InterPro" id="IPR000212">
    <property type="entry name" value="DNA_helicase_UvrD/REP"/>
</dbReference>
<feature type="binding site" evidence="5">
    <location>
        <begin position="226"/>
        <end position="233"/>
    </location>
    <ligand>
        <name>ATP</name>
        <dbReference type="ChEBI" id="CHEBI:30616"/>
    </ligand>
</feature>
<dbReference type="NCBIfam" id="NF041464">
    <property type="entry name" value="HelD_BACSU"/>
    <property type="match status" value="1"/>
</dbReference>
<evidence type="ECO:0000313" key="8">
    <source>
        <dbReference type="Proteomes" id="UP000030643"/>
    </source>
</evidence>
<dbReference type="Pfam" id="PF13538">
    <property type="entry name" value="UvrD_C_2"/>
    <property type="match status" value="1"/>
</dbReference>
<dbReference type="PANTHER" id="PTHR11070">
    <property type="entry name" value="UVRD / RECB / PCRA DNA HELICASE FAMILY MEMBER"/>
    <property type="match status" value="1"/>
</dbReference>
<keyword evidence="2 5" id="KW-0378">Hydrolase</keyword>
<dbReference type="STRING" id="1329250.WOSG25_060310"/>
<dbReference type="Pfam" id="PF00580">
    <property type="entry name" value="UvrD-helicase"/>
    <property type="match status" value="1"/>
</dbReference>
<sequence>MDEEKVKEQARLDKVVAVIDDQLETAKEVYADAHAETRAVEGNYLDNISINTIELDDAMETNAEVQQQRNIVARVVETETIMRKNVETLTNLRPSPYFGRIDIMEEDRDTLYIGLASLQDEKQGFLIYDWRAPISGIYYNGTLGPVNYETPAGEETVELLKKRQFNITDSQIVNMFDTDETVGDEMLQYALGQASDSTMRNIVATIQQEQNMIIRDTHSDLLVVQGVAGSGKTSAILQRIAFLLFHAREELNSDQIVLFSPNRLFSSYIADVLPSLGERNMRQVTLAEFLSARLEGLKVQTIFERYEQGNHQGGHASQAIQTKLEAASILKHLAAYVDQLTAETIHFTDINFQGNVFFGREAMVKIFSELPQAYSVRERVAQTQKRLDERLLRRINRMINDDWVVEALNNMDRYQYNDLLAGQLDETIADEENMPATMAIASHHFLERSLQSVADAIYNGFFFDIYEQYSDFLAYMAKHSELPADWWLAKQERFLRELEYHRIDLEDASPLLYLRDLLSGAGTNQQMRYVFVDEMQDYSMAQLLYLQHAFPTAKFTLLGDSEQALFREIEQPQALLTKYSRAFAAKNPAMVVLNKAYRSTQEIMAFAKALLPDGQQITAFTRSGKQPSILVTNHVNQASVLESAIDSAMNDWGTVAILTKTQAQANQVATLLADSKLDYQLLSADDRTRTAPVLIMPIYLAKGLEFDAVIGFDVSQANYPNQIANGLLYTLASRAMHELVLLSVGPATEAINRVAETLVWK</sequence>
<dbReference type="GO" id="GO:0005524">
    <property type="term" value="F:ATP binding"/>
    <property type="evidence" value="ECO:0007669"/>
    <property type="project" value="UniProtKB-UniRule"/>
</dbReference>
<name>A0A069CUL4_WEIOS</name>
<dbReference type="GO" id="GO:0005829">
    <property type="term" value="C:cytosol"/>
    <property type="evidence" value="ECO:0007669"/>
    <property type="project" value="TreeGrafter"/>
</dbReference>
<dbReference type="GO" id="GO:0016787">
    <property type="term" value="F:hydrolase activity"/>
    <property type="evidence" value="ECO:0007669"/>
    <property type="project" value="UniProtKB-UniRule"/>
</dbReference>
<dbReference type="eggNOG" id="COG3973">
    <property type="taxonomic scope" value="Bacteria"/>
</dbReference>
<keyword evidence="4 5" id="KW-0067">ATP-binding</keyword>
<dbReference type="InterPro" id="IPR027417">
    <property type="entry name" value="P-loop_NTPase"/>
</dbReference>
<keyword evidence="3 5" id="KW-0347">Helicase</keyword>
<evidence type="ECO:0000256" key="3">
    <source>
        <dbReference type="ARBA" id="ARBA00022806"/>
    </source>
</evidence>
<protein>
    <submittedName>
        <fullName evidence="7">Possible DNA helicase</fullName>
    </submittedName>
</protein>
<proteinExistence type="predicted"/>
<evidence type="ECO:0000256" key="2">
    <source>
        <dbReference type="ARBA" id="ARBA00022801"/>
    </source>
</evidence>
<dbReference type="InterPro" id="IPR027785">
    <property type="entry name" value="UvrD-like_helicase_C"/>
</dbReference>
<dbReference type="Gene3D" id="3.40.50.300">
    <property type="entry name" value="P-loop containing nucleotide triphosphate hydrolases"/>
    <property type="match status" value="2"/>
</dbReference>
<keyword evidence="1 5" id="KW-0547">Nucleotide-binding</keyword>
<dbReference type="PROSITE" id="PS51198">
    <property type="entry name" value="UVRD_HELICASE_ATP_BIND"/>
    <property type="match status" value="1"/>
</dbReference>
<dbReference type="RefSeq" id="WP_027698973.1">
    <property type="nucleotide sequence ID" value="NZ_DF820489.1"/>
</dbReference>
<accession>A0A069CUL4</accession>
<evidence type="ECO:0000256" key="5">
    <source>
        <dbReference type="PROSITE-ProRule" id="PRU00560"/>
    </source>
</evidence>
<keyword evidence="8" id="KW-1185">Reference proteome</keyword>
<evidence type="ECO:0000256" key="4">
    <source>
        <dbReference type="ARBA" id="ARBA00022840"/>
    </source>
</evidence>
<reference evidence="8" key="1">
    <citation type="journal article" date="2014" name="Genome Announc.">
        <title>Draft genome sequence of Weissella oryzae SG25T, isolated from fermented rice grains.</title>
        <authorList>
            <person name="Tanizawa Y."/>
            <person name="Fujisawa T."/>
            <person name="Mochizuki T."/>
            <person name="Kaminuma E."/>
            <person name="Suzuki Y."/>
            <person name="Nakamura Y."/>
            <person name="Tohno M."/>
        </authorList>
    </citation>
    <scope>NUCLEOTIDE SEQUENCE [LARGE SCALE GENOMIC DNA]</scope>
    <source>
        <strain evidence="8">DSM 25784 / JCM 18191 / LMG 30913 / SG25</strain>
    </source>
</reference>
<evidence type="ECO:0000313" key="7">
    <source>
        <dbReference type="EMBL" id="GAK30913.1"/>
    </source>
</evidence>
<dbReference type="EMBL" id="DF820489">
    <property type="protein sequence ID" value="GAK30913.1"/>
    <property type="molecule type" value="Genomic_DNA"/>
</dbReference>
<organism evidence="7 8">
    <name type="scientific">Weissella oryzae (strain DSM 25784 / JCM 18191 / LMG 30913 / SG25)</name>
    <dbReference type="NCBI Taxonomy" id="1329250"/>
    <lineage>
        <taxon>Bacteria</taxon>
        <taxon>Bacillati</taxon>
        <taxon>Bacillota</taxon>
        <taxon>Bacilli</taxon>
        <taxon>Lactobacillales</taxon>
        <taxon>Lactobacillaceae</taxon>
        <taxon>Weissella</taxon>
    </lineage>
</organism>
<dbReference type="GO" id="GO:0043138">
    <property type="term" value="F:3'-5' DNA helicase activity"/>
    <property type="evidence" value="ECO:0007669"/>
    <property type="project" value="TreeGrafter"/>
</dbReference>
<dbReference type="InterPro" id="IPR014016">
    <property type="entry name" value="UvrD-like_ATP-bd"/>
</dbReference>
<dbReference type="SUPFAM" id="SSF52540">
    <property type="entry name" value="P-loop containing nucleoside triphosphate hydrolases"/>
    <property type="match status" value="1"/>
</dbReference>
<dbReference type="OrthoDB" id="9787585at2"/>
<dbReference type="GO" id="GO:0000725">
    <property type="term" value="P:recombinational repair"/>
    <property type="evidence" value="ECO:0007669"/>
    <property type="project" value="TreeGrafter"/>
</dbReference>
<feature type="domain" description="UvrD-like helicase ATP-binding" evidence="6">
    <location>
        <begin position="205"/>
        <end position="600"/>
    </location>
</feature>
<dbReference type="PANTHER" id="PTHR11070:SF17">
    <property type="entry name" value="DNA HELICASE IV"/>
    <property type="match status" value="1"/>
</dbReference>
<evidence type="ECO:0000259" key="6">
    <source>
        <dbReference type="PROSITE" id="PS51198"/>
    </source>
</evidence>
<dbReference type="GO" id="GO:0003677">
    <property type="term" value="F:DNA binding"/>
    <property type="evidence" value="ECO:0007669"/>
    <property type="project" value="InterPro"/>
</dbReference>
<dbReference type="Proteomes" id="UP000030643">
    <property type="component" value="Unassembled WGS sequence"/>
</dbReference>
<gene>
    <name evidence="7" type="ORF">WOSG25_060310</name>
</gene>